<dbReference type="InterPro" id="IPR034756">
    <property type="entry name" value="T2SSM_b"/>
</dbReference>
<dbReference type="AlphaFoldDB" id="A0A4Q1UNM8"/>
<accession>A0A4Q1UNM8</accession>
<dbReference type="Proteomes" id="UP000290819">
    <property type="component" value="Unassembled WGS sequence"/>
</dbReference>
<dbReference type="RefSeq" id="WP_129274595.1">
    <property type="nucleotide sequence ID" value="NZ_MZXW01000050.1"/>
</dbReference>
<name>A0A4Q1UNM8_9BRAD</name>
<gene>
    <name evidence="1" type="ORF">B5V03_32850</name>
</gene>
<evidence type="ECO:0000313" key="2">
    <source>
        <dbReference type="Proteomes" id="UP000290819"/>
    </source>
</evidence>
<sequence>MLTRYPRGAVAAYIALVGLFAVTTVQTVFEVLRSRAAAVSASDILQTLESRNPVRPSVARSDTGVPMGSPFLEGPTVSVAGATLLQRVLSATKRVNGNTLSSQVDLQGPQSKSGFVSATFNLEVTATSLQMLLYDIEAGMPFLFVDQLVIQAPTGTADNGKLRVVLGVSAQRQAAK</sequence>
<keyword evidence="2" id="KW-1185">Reference proteome</keyword>
<protein>
    <recommendedName>
        <fullName evidence="3">General secretion pathway protein GspM</fullName>
    </recommendedName>
</protein>
<evidence type="ECO:0008006" key="3">
    <source>
        <dbReference type="Google" id="ProtNLM"/>
    </source>
</evidence>
<evidence type="ECO:0000313" key="1">
    <source>
        <dbReference type="EMBL" id="RXT36785.1"/>
    </source>
</evidence>
<dbReference type="NCBIfam" id="NF040576">
    <property type="entry name" value="T2SS_GspM_XpsM"/>
    <property type="match status" value="1"/>
</dbReference>
<reference evidence="1 2" key="1">
    <citation type="submission" date="2017-03" db="EMBL/GenBank/DDBJ databases">
        <authorList>
            <person name="Safronova V.I."/>
            <person name="Sazanova A.L."/>
            <person name="Chirak E.R."/>
        </authorList>
    </citation>
    <scope>NUCLEOTIDE SEQUENCE [LARGE SCALE GENOMIC DNA]</scope>
    <source>
        <strain evidence="1 2">Opo-243</strain>
    </source>
</reference>
<comment type="caution">
    <text evidence="1">The sequence shown here is derived from an EMBL/GenBank/DDBJ whole genome shotgun (WGS) entry which is preliminary data.</text>
</comment>
<dbReference type="OrthoDB" id="8228433at2"/>
<organism evidence="1 2">
    <name type="scientific">Bradyrhizobium betae</name>
    <dbReference type="NCBI Taxonomy" id="244734"/>
    <lineage>
        <taxon>Bacteria</taxon>
        <taxon>Pseudomonadati</taxon>
        <taxon>Pseudomonadota</taxon>
        <taxon>Alphaproteobacteria</taxon>
        <taxon>Hyphomicrobiales</taxon>
        <taxon>Nitrobacteraceae</taxon>
        <taxon>Bradyrhizobium</taxon>
    </lineage>
</organism>
<dbReference type="EMBL" id="MZXW01000050">
    <property type="protein sequence ID" value="RXT36785.1"/>
    <property type="molecule type" value="Genomic_DNA"/>
</dbReference>
<dbReference type="Pfam" id="PF10741">
    <property type="entry name" value="T2SSM_b"/>
    <property type="match status" value="1"/>
</dbReference>
<proteinExistence type="predicted"/>